<sequence length="114" mass="12022">MERRGYFLTVLLIATAHAHDGTVNISGIIQDNTCALAPDSQNKTVNMGTVTDAQFSRIGDFSSAKGFILNLQNCVPAVSEATVTFSGTQNSQNPDLFALEAARDAANGLALGVY</sequence>
<dbReference type="InterPro" id="IPR008966">
    <property type="entry name" value="Adhesion_dom_sf"/>
</dbReference>
<dbReference type="GO" id="GO:0043709">
    <property type="term" value="P:cell adhesion involved in single-species biofilm formation"/>
    <property type="evidence" value="ECO:0007669"/>
    <property type="project" value="TreeGrafter"/>
</dbReference>
<evidence type="ECO:0000259" key="1">
    <source>
        <dbReference type="Pfam" id="PF00419"/>
    </source>
</evidence>
<proteinExistence type="predicted"/>
<evidence type="ECO:0000313" key="2">
    <source>
        <dbReference type="EMBL" id="BBI94501.1"/>
    </source>
</evidence>
<dbReference type="GO" id="GO:0009289">
    <property type="term" value="C:pilus"/>
    <property type="evidence" value="ECO:0007669"/>
    <property type="project" value="InterPro"/>
</dbReference>
<dbReference type="PANTHER" id="PTHR33420:SF25">
    <property type="entry name" value="PROTEIN FIMF"/>
    <property type="match status" value="1"/>
</dbReference>
<dbReference type="InterPro" id="IPR000259">
    <property type="entry name" value="Adhesion_dom_fimbrial"/>
</dbReference>
<dbReference type="EMBL" id="AP019533">
    <property type="protein sequence ID" value="BBI94501.1"/>
    <property type="molecule type" value="Genomic_DNA"/>
</dbReference>
<dbReference type="Gene3D" id="2.60.40.1090">
    <property type="entry name" value="Fimbrial-type adhesion domain"/>
    <property type="match status" value="1"/>
</dbReference>
<accession>A0A455VYH6</accession>
<dbReference type="AlphaFoldDB" id="A0A455VYH6"/>
<gene>
    <name evidence="2" type="ORF">MRY18106EAS_10330</name>
</gene>
<dbReference type="PANTHER" id="PTHR33420">
    <property type="entry name" value="FIMBRIAL SUBUNIT ELFA-RELATED"/>
    <property type="match status" value="1"/>
</dbReference>
<dbReference type="InterPro" id="IPR036937">
    <property type="entry name" value="Adhesion_dom_fimbrial_sf"/>
</dbReference>
<name>A0A455VYH6_ENTAS</name>
<reference evidence="2" key="1">
    <citation type="submission" date="2019-03" db="EMBL/GenBank/DDBJ databases">
        <title>Complete genome sequences of Enterobacter asburiae str. MRY18-106 isolated from a patient in Japan.</title>
        <authorList>
            <person name="Sekizuka T."/>
            <person name="Matsui M."/>
            <person name="Takara T."/>
            <person name="Uechi A."/>
            <person name="Harakuni M."/>
            <person name="Kimura T."/>
            <person name="Suzuki S."/>
            <person name="Kuroda M."/>
        </authorList>
    </citation>
    <scope>NUCLEOTIDE SEQUENCE</scope>
    <source>
        <strain evidence="2">MRY18-106</strain>
    </source>
</reference>
<dbReference type="Pfam" id="PF00419">
    <property type="entry name" value="Fimbrial"/>
    <property type="match status" value="1"/>
</dbReference>
<organism evidence="2">
    <name type="scientific">Enterobacter asburiae</name>
    <dbReference type="NCBI Taxonomy" id="61645"/>
    <lineage>
        <taxon>Bacteria</taxon>
        <taxon>Pseudomonadati</taxon>
        <taxon>Pseudomonadota</taxon>
        <taxon>Gammaproteobacteria</taxon>
        <taxon>Enterobacterales</taxon>
        <taxon>Enterobacteriaceae</taxon>
        <taxon>Enterobacter</taxon>
        <taxon>Enterobacter cloacae complex</taxon>
    </lineage>
</organism>
<dbReference type="SUPFAM" id="SSF49401">
    <property type="entry name" value="Bacterial adhesins"/>
    <property type="match status" value="1"/>
</dbReference>
<feature type="domain" description="Fimbrial-type adhesion" evidence="1">
    <location>
        <begin position="24"/>
        <end position="110"/>
    </location>
</feature>
<protein>
    <recommendedName>
        <fullName evidence="1">Fimbrial-type adhesion domain-containing protein</fullName>
    </recommendedName>
</protein>
<dbReference type="InterPro" id="IPR050263">
    <property type="entry name" value="Bact_Fimbrial_Adh_Pro"/>
</dbReference>